<dbReference type="PROSITE" id="PS00018">
    <property type="entry name" value="EF_HAND_1"/>
    <property type="match status" value="1"/>
</dbReference>
<evidence type="ECO:0000256" key="1">
    <source>
        <dbReference type="SAM" id="Phobius"/>
    </source>
</evidence>
<evidence type="ECO:0000313" key="4">
    <source>
        <dbReference type="Proteomes" id="UP001216558"/>
    </source>
</evidence>
<gene>
    <name evidence="3" type="ORF">OIK40_09170</name>
</gene>
<evidence type="ECO:0000313" key="3">
    <source>
        <dbReference type="EMBL" id="MDC8754809.1"/>
    </source>
</evidence>
<dbReference type="InterPro" id="IPR028087">
    <property type="entry name" value="Tad_N"/>
</dbReference>
<dbReference type="InterPro" id="IPR018247">
    <property type="entry name" value="EF_Hand_1_Ca_BS"/>
</dbReference>
<organism evidence="3 4">
    <name type="scientific">Erythrobacter fulvus</name>
    <dbReference type="NCBI Taxonomy" id="2987523"/>
    <lineage>
        <taxon>Bacteria</taxon>
        <taxon>Pseudomonadati</taxon>
        <taxon>Pseudomonadota</taxon>
        <taxon>Alphaproteobacteria</taxon>
        <taxon>Sphingomonadales</taxon>
        <taxon>Erythrobacteraceae</taxon>
        <taxon>Erythrobacter/Porphyrobacter group</taxon>
        <taxon>Erythrobacter</taxon>
    </lineage>
</organism>
<keyword evidence="4" id="KW-1185">Reference proteome</keyword>
<dbReference type="Proteomes" id="UP001216558">
    <property type="component" value="Unassembled WGS sequence"/>
</dbReference>
<accession>A0ABT5JQ55</accession>
<dbReference type="RefSeq" id="WP_273677996.1">
    <property type="nucleotide sequence ID" value="NZ_JAQQXQ010000006.1"/>
</dbReference>
<evidence type="ECO:0000259" key="2">
    <source>
        <dbReference type="Pfam" id="PF13400"/>
    </source>
</evidence>
<sequence length="512" mass="54414">MAEPRFLTDFARDRTAAIAPLYAMALFGLIVIAGVGWDYSRMATMDSELQNAADQAALAAATQLTGVTGARERAQDAANNYFATAGSAWANETKLANDGDGRTVGGLNFEFFQSWNHTTDVPGPVATTDANARYVRVTVDGREAFYALTAIGGVISSGLIGARAVATLEAAACNVPPLMVCAPTGDPGWPRASDIGSAVDMREGPQDSTSFTPGNFDLLDIDYVNVSNNQQNLTLGLNSDLLGCTAAQLQTAPGRRTTQDRAINTRFGIYSGGSGRLNPEPNGDFRPAEVTRSDFIRSISRGNLANTPADICDDSTLGALIAPPESPTLPKQGFPLDDCQTFGLLACGSFGDGNWPANTYMNNIHGTTLTDDLIDQIDTDGNDRVTRFEVYNWERAVASRNAPRELARVPNQNGNGGTVYCSAPRPIEGTPVVPTATQKDRRIVTVAVVDCAGNTGRFDVNTFKFVDMFLLSPMATSGGVRELKAEIIGPARRADGGSGFQTFGRKKAVLVQ</sequence>
<reference evidence="3 4" key="1">
    <citation type="submission" date="2022-10" db="EMBL/GenBank/DDBJ databases">
        <title>Erythrobacter sp. sf7 Genome sequencing.</title>
        <authorList>
            <person name="Park S."/>
        </authorList>
    </citation>
    <scope>NUCLEOTIDE SEQUENCE [LARGE SCALE GENOMIC DNA]</scope>
    <source>
        <strain evidence="4">sf7</strain>
    </source>
</reference>
<keyword evidence="1" id="KW-1133">Transmembrane helix</keyword>
<feature type="transmembrane region" description="Helical" evidence="1">
    <location>
        <begin position="21"/>
        <end position="39"/>
    </location>
</feature>
<keyword evidence="1" id="KW-0812">Transmembrane</keyword>
<proteinExistence type="predicted"/>
<keyword evidence="1" id="KW-0472">Membrane</keyword>
<name>A0ABT5JQ55_9SPHN</name>
<feature type="domain" description="Putative Flp pilus-assembly TadG-like N-terminal" evidence="2">
    <location>
        <begin position="17"/>
        <end position="62"/>
    </location>
</feature>
<dbReference type="Pfam" id="PF13400">
    <property type="entry name" value="Tad"/>
    <property type="match status" value="1"/>
</dbReference>
<comment type="caution">
    <text evidence="3">The sequence shown here is derived from an EMBL/GenBank/DDBJ whole genome shotgun (WGS) entry which is preliminary data.</text>
</comment>
<dbReference type="EMBL" id="JAQQXQ010000006">
    <property type="protein sequence ID" value="MDC8754809.1"/>
    <property type="molecule type" value="Genomic_DNA"/>
</dbReference>
<protein>
    <submittedName>
        <fullName evidence="3">Pilus assembly protein TadG-related protein</fullName>
    </submittedName>
</protein>